<comment type="similarity">
    <text evidence="1 9">Belongs to the glycosyl hydrolase 28 family.</text>
</comment>
<evidence type="ECO:0000313" key="10">
    <source>
        <dbReference type="EMBL" id="GEO11898.1"/>
    </source>
</evidence>
<accession>A0A512BIV4</accession>
<comment type="caution">
    <text evidence="10">The sequence shown here is derived from an EMBL/GenBank/DDBJ whole genome shotgun (WGS) entry which is preliminary data.</text>
</comment>
<evidence type="ECO:0000256" key="3">
    <source>
        <dbReference type="ARBA" id="ARBA00022801"/>
    </source>
</evidence>
<dbReference type="InterPro" id="IPR012334">
    <property type="entry name" value="Pectin_lyas_fold"/>
</dbReference>
<name>A0A512BIV4_9BACT</name>
<keyword evidence="11" id="KW-1185">Reference proteome</keyword>
<keyword evidence="7" id="KW-0624">Polysaccharide degradation</keyword>
<dbReference type="InterPro" id="IPR006626">
    <property type="entry name" value="PbH1"/>
</dbReference>
<dbReference type="RefSeq" id="WP_147206027.1">
    <property type="nucleotide sequence ID" value="NZ_BJYT01000032.1"/>
</dbReference>
<gene>
    <name evidence="10" type="ORF">SAE01_43940</name>
</gene>
<keyword evidence="2" id="KW-0677">Repeat</keyword>
<sequence>MIKKLLAEQIEFKLEVSMLFLCFLSTAIITDAQTIYPTTKGLTASQDYEVTVNGKKVFVYVSPVPAAYCSFDMSGPVDITIKANRDIKWVDVRPKIAGIQPVFKDSTIKLHLSKPVQLSIELNGSIRSPLFIFANPSEVNKPNKNDQNVIYFEGGKIHYPGIINVKSNQTVYIEGGAVVVGVIKAKAASNIKVLGRGVLDGTYNIRLNDSVIKASANDTSLLRNMKGSYNRFVEFTDCDNVTLEGITLHNSTTWQVVPIHTNNIHINNIKIVSDQASDDGIDVVRSTKVLIENSFIRTKDDCVVIKAHMNYPKSEPVDGVLVQNCTFWNALWGNGLEIGFELNAAEIKNIVFKNCDIIHIEAGAAFSIHNAGTGHVKNVTFENIRIEDARQKLFDFAIFRSQYSEDGTRDEAERRRLYLNGAWDGVLKVPAADKAAHAKFRGNISGVVLKNISVTDGLFPYSVFYGYDSEHNVKNVTIDNLVIHGKKITKLSDARLYMEQAENISVK</sequence>
<evidence type="ECO:0000256" key="9">
    <source>
        <dbReference type="RuleBase" id="RU361169"/>
    </source>
</evidence>
<keyword evidence="4" id="KW-0325">Glycoprotein</keyword>
<evidence type="ECO:0000256" key="8">
    <source>
        <dbReference type="ARBA" id="ARBA00037278"/>
    </source>
</evidence>
<evidence type="ECO:0000256" key="1">
    <source>
        <dbReference type="ARBA" id="ARBA00008834"/>
    </source>
</evidence>
<evidence type="ECO:0000256" key="5">
    <source>
        <dbReference type="ARBA" id="ARBA00023277"/>
    </source>
</evidence>
<dbReference type="Proteomes" id="UP000321513">
    <property type="component" value="Unassembled WGS sequence"/>
</dbReference>
<evidence type="ECO:0000256" key="7">
    <source>
        <dbReference type="ARBA" id="ARBA00023326"/>
    </source>
</evidence>
<dbReference type="InterPro" id="IPR011050">
    <property type="entry name" value="Pectin_lyase_fold/virulence"/>
</dbReference>
<dbReference type="GO" id="GO:0000272">
    <property type="term" value="P:polysaccharide catabolic process"/>
    <property type="evidence" value="ECO:0007669"/>
    <property type="project" value="UniProtKB-KW"/>
</dbReference>
<dbReference type="AlphaFoldDB" id="A0A512BIV4"/>
<dbReference type="InterPro" id="IPR000743">
    <property type="entry name" value="Glyco_hydro_28"/>
</dbReference>
<proteinExistence type="inferred from homology"/>
<evidence type="ECO:0000256" key="6">
    <source>
        <dbReference type="ARBA" id="ARBA00023295"/>
    </source>
</evidence>
<dbReference type="PANTHER" id="PTHR31736">
    <property type="match status" value="1"/>
</dbReference>
<protein>
    <recommendedName>
        <fullName evidence="12">Endo-polygalacturonase</fullName>
    </recommendedName>
</protein>
<keyword evidence="3 9" id="KW-0378">Hydrolase</keyword>
<dbReference type="SUPFAM" id="SSF51126">
    <property type="entry name" value="Pectin lyase-like"/>
    <property type="match status" value="1"/>
</dbReference>
<reference evidence="10 11" key="1">
    <citation type="submission" date="2019-07" db="EMBL/GenBank/DDBJ databases">
        <title>Whole genome shotgun sequence of Segetibacter aerophilus NBRC 106135.</title>
        <authorList>
            <person name="Hosoyama A."/>
            <person name="Uohara A."/>
            <person name="Ohji S."/>
            <person name="Ichikawa N."/>
        </authorList>
    </citation>
    <scope>NUCLEOTIDE SEQUENCE [LARGE SCALE GENOMIC DNA]</scope>
    <source>
        <strain evidence="10 11">NBRC 106135</strain>
    </source>
</reference>
<dbReference type="PANTHER" id="PTHR31736:SF9">
    <property type="entry name" value="ENDO-XYLOGALACTURONAN HYDROLASE A-RELATED"/>
    <property type="match status" value="1"/>
</dbReference>
<comment type="function">
    <text evidence="8">Pectinolytic enzyme involved in the degradation of xylogalacturonan (xga), a galacturonan backbone heavily substituted with xylose, and which is one important component of the hairy regions of pectin. Activity requires a galacturonic acid backbone substituted with xylose.</text>
</comment>
<dbReference type="SMART" id="SM00710">
    <property type="entry name" value="PbH1"/>
    <property type="match status" value="5"/>
</dbReference>
<evidence type="ECO:0000256" key="4">
    <source>
        <dbReference type="ARBA" id="ARBA00023180"/>
    </source>
</evidence>
<keyword evidence="5" id="KW-0119">Carbohydrate metabolism</keyword>
<evidence type="ECO:0000313" key="11">
    <source>
        <dbReference type="Proteomes" id="UP000321513"/>
    </source>
</evidence>
<organism evidence="10 11">
    <name type="scientific">Segetibacter aerophilus</name>
    <dbReference type="NCBI Taxonomy" id="670293"/>
    <lineage>
        <taxon>Bacteria</taxon>
        <taxon>Pseudomonadati</taxon>
        <taxon>Bacteroidota</taxon>
        <taxon>Chitinophagia</taxon>
        <taxon>Chitinophagales</taxon>
        <taxon>Chitinophagaceae</taxon>
        <taxon>Segetibacter</taxon>
    </lineage>
</organism>
<dbReference type="EMBL" id="BJYT01000032">
    <property type="protein sequence ID" value="GEO11898.1"/>
    <property type="molecule type" value="Genomic_DNA"/>
</dbReference>
<evidence type="ECO:0008006" key="12">
    <source>
        <dbReference type="Google" id="ProtNLM"/>
    </source>
</evidence>
<keyword evidence="6 9" id="KW-0326">Glycosidase</keyword>
<evidence type="ECO:0000256" key="2">
    <source>
        <dbReference type="ARBA" id="ARBA00022737"/>
    </source>
</evidence>
<dbReference type="Gene3D" id="2.160.20.10">
    <property type="entry name" value="Single-stranded right-handed beta-helix, Pectin lyase-like"/>
    <property type="match status" value="1"/>
</dbReference>
<dbReference type="GO" id="GO:0004650">
    <property type="term" value="F:polygalacturonase activity"/>
    <property type="evidence" value="ECO:0007669"/>
    <property type="project" value="InterPro"/>
</dbReference>
<dbReference type="OrthoDB" id="9795222at2"/>
<dbReference type="Pfam" id="PF00295">
    <property type="entry name" value="Glyco_hydro_28"/>
    <property type="match status" value="1"/>
</dbReference>